<dbReference type="RefSeq" id="WP_003376891.1">
    <property type="nucleotide sequence ID" value="NZ_ACSJ01000007.1"/>
</dbReference>
<name>A0A9P2LLR3_CLOBO</name>
<protein>
    <recommendedName>
        <fullName evidence="1">Nal1 N-terminal domain-containing protein</fullName>
    </recommendedName>
</protein>
<organism evidence="2 3">
    <name type="scientific">Clostridium botulinum D str. 1873</name>
    <dbReference type="NCBI Taxonomy" id="592027"/>
    <lineage>
        <taxon>Bacteria</taxon>
        <taxon>Bacillati</taxon>
        <taxon>Bacillota</taxon>
        <taxon>Clostridia</taxon>
        <taxon>Eubacteriales</taxon>
        <taxon>Clostridiaceae</taxon>
        <taxon>Clostridium</taxon>
    </lineage>
</organism>
<dbReference type="InterPro" id="IPR043504">
    <property type="entry name" value="Peptidase_S1_PA_chymotrypsin"/>
</dbReference>
<evidence type="ECO:0000313" key="2">
    <source>
        <dbReference type="EMBL" id="EES91777.1"/>
    </source>
</evidence>
<dbReference type="Pfam" id="PF25608">
    <property type="entry name" value="NAL1_N"/>
    <property type="match status" value="1"/>
</dbReference>
<dbReference type="SUPFAM" id="SSF50494">
    <property type="entry name" value="Trypsin-like serine proteases"/>
    <property type="match status" value="1"/>
</dbReference>
<dbReference type="AlphaFoldDB" id="A0A9P2LLR3"/>
<dbReference type="EMBL" id="ACSJ01000007">
    <property type="protein sequence ID" value="EES91777.1"/>
    <property type="molecule type" value="Genomic_DNA"/>
</dbReference>
<dbReference type="InterPro" id="IPR009003">
    <property type="entry name" value="Peptidase_S1_PA"/>
</dbReference>
<dbReference type="Proteomes" id="UP000006160">
    <property type="component" value="Unassembled WGS sequence"/>
</dbReference>
<proteinExistence type="predicted"/>
<accession>A0A9P2LLR3</accession>
<feature type="domain" description="Nal1 N-terminal" evidence="1">
    <location>
        <begin position="38"/>
        <end position="83"/>
    </location>
</feature>
<dbReference type="Gene3D" id="2.40.10.10">
    <property type="entry name" value="Trypsin-like serine proteases"/>
    <property type="match status" value="1"/>
</dbReference>
<comment type="caution">
    <text evidence="2">The sequence shown here is derived from an EMBL/GenBank/DDBJ whole genome shotgun (WGS) entry which is preliminary data.</text>
</comment>
<gene>
    <name evidence="2" type="ORF">CLG_B0754</name>
</gene>
<reference evidence="2 3" key="1">
    <citation type="submission" date="2009-10" db="EMBL/GenBank/DDBJ databases">
        <authorList>
            <person name="Shrivastava S."/>
            <person name="Brinkac L.B."/>
            <person name="Brown J.L."/>
            <person name="Bruce D.B."/>
            <person name="Detter C."/>
            <person name="Green L.D."/>
            <person name="Munk C.A."/>
            <person name="Rogers Y.C."/>
            <person name="Tapia R."/>
            <person name="Saunders E.S."/>
            <person name="Sims D.R."/>
            <person name="Smith L.A."/>
            <person name="Smith T.J."/>
            <person name="Sutton G."/>
            <person name="Brettin T."/>
        </authorList>
    </citation>
    <scope>NUCLEOTIDE SEQUENCE [LARGE SCALE GENOMIC DNA]</scope>
    <source>
        <strain evidence="3">D str. 1873</strain>
    </source>
</reference>
<evidence type="ECO:0000313" key="3">
    <source>
        <dbReference type="Proteomes" id="UP000006160"/>
    </source>
</evidence>
<sequence length="317" mass="34388">MKNRCNNRDECCNNCFINNKIAYICENQCDYFFAKANVVGVALGYKLSKGFYSCQKCITVFVSKKIQEHELNVSDIIPKVYSGIATDVVESGRITIQSFDKKIRPAIGGYSIGPETSRITGSLGCLVSDEHHLYMLGNNHILANENKVPLNSKILQPGVADGGTKADEVGILSKYIPIDFRKDASNYVDCAIAKVLDKSKVSSNIAIMGIPKGVTDPRVGELVMKVGRTTELTGGVIININASIKLNYHSGEIMLKNQIITTNMSEIGDSGSLLVTPENYAVGLVVGSGNSISIHNSIVPVLERLGVRIVTKEINNV</sequence>
<evidence type="ECO:0000259" key="1">
    <source>
        <dbReference type="Pfam" id="PF25608"/>
    </source>
</evidence>
<dbReference type="InterPro" id="IPR057905">
    <property type="entry name" value="Nal1_N"/>
</dbReference>